<keyword evidence="1" id="KW-1133">Transmembrane helix</keyword>
<reference evidence="2 3" key="1">
    <citation type="journal article" date="2015" name="BMC Genomics">
        <title>Gene expression during zombie ant biting behavior reflects the complexity underlying fungal parasitic behavioral manipulation.</title>
        <authorList>
            <person name="de Bekker C."/>
            <person name="Ohm R.A."/>
            <person name="Loreto R.G."/>
            <person name="Sebastian A."/>
            <person name="Albert I."/>
            <person name="Merrow M."/>
            <person name="Brachmann A."/>
            <person name="Hughes D.P."/>
        </authorList>
    </citation>
    <scope>NUCLEOTIDE SEQUENCE [LARGE SCALE GENOMIC DNA]</scope>
    <source>
        <strain evidence="2 3">SC16a</strain>
    </source>
</reference>
<feature type="transmembrane region" description="Helical" evidence="1">
    <location>
        <begin position="6"/>
        <end position="25"/>
    </location>
</feature>
<evidence type="ECO:0000256" key="1">
    <source>
        <dbReference type="SAM" id="Phobius"/>
    </source>
</evidence>
<keyword evidence="3" id="KW-1185">Reference proteome</keyword>
<reference evidence="2 3" key="2">
    <citation type="journal article" date="2017" name="Sci. Rep.">
        <title>Ant-infecting Ophiocordyceps genomes reveal a high diversity of potential behavioral manipulation genes and a possible major role for enterotoxins.</title>
        <authorList>
            <person name="de Bekker C."/>
            <person name="Ohm R.A."/>
            <person name="Evans H.C."/>
            <person name="Brachmann A."/>
            <person name="Hughes D.P."/>
        </authorList>
    </citation>
    <scope>NUCLEOTIDE SEQUENCE [LARGE SCALE GENOMIC DNA]</scope>
    <source>
        <strain evidence="2 3">SC16a</strain>
    </source>
</reference>
<evidence type="ECO:0000313" key="2">
    <source>
        <dbReference type="EMBL" id="PFH56591.1"/>
    </source>
</evidence>
<accession>A0A2A9P6H7</accession>
<comment type="caution">
    <text evidence="2">The sequence shown here is derived from an EMBL/GenBank/DDBJ whole genome shotgun (WGS) entry which is preliminary data.</text>
</comment>
<feature type="transmembrane region" description="Helical" evidence="1">
    <location>
        <begin position="46"/>
        <end position="64"/>
    </location>
</feature>
<dbReference type="EMBL" id="LAZP02000546">
    <property type="protein sequence ID" value="PFH56591.1"/>
    <property type="molecule type" value="Genomic_DNA"/>
</dbReference>
<gene>
    <name evidence="2" type="ORF">XA68_16273</name>
</gene>
<sequence>MAIPWDSILSIAFIIGPIALGKAVTSYRSARNVSRPPKSAVRPVPLRIWPALGLLFLVAAFYLVQTLPALAPENIFVRTQSRLLTPADVLFNRLASLRPDHALTPHDEALRARLVNIETLVTASTWTDVHGSQWRTIATLAAAFLAAADVFMVKTYDYKSNTASLRLEDIDFFFWSMRSYRLFALAAFDALLGYLIYLSCTNRAFATPISAPERVDALARGLLSVKSKMSAMGIVRNTALRDTDLRSRSQAYWIHEVRLMSEVMEERDVVEGVNDALSSRIDMQAVLRDADAYSQAVLQPLQNLAPDDAS</sequence>
<dbReference type="AlphaFoldDB" id="A0A2A9P6H7"/>
<name>A0A2A9P6H7_OPHUN</name>
<dbReference type="OrthoDB" id="4218123at2759"/>
<proteinExistence type="predicted"/>
<organism evidence="2 3">
    <name type="scientific">Ophiocordyceps unilateralis</name>
    <name type="common">Zombie-ant fungus</name>
    <name type="synonym">Torrubia unilateralis</name>
    <dbReference type="NCBI Taxonomy" id="268505"/>
    <lineage>
        <taxon>Eukaryota</taxon>
        <taxon>Fungi</taxon>
        <taxon>Dikarya</taxon>
        <taxon>Ascomycota</taxon>
        <taxon>Pezizomycotina</taxon>
        <taxon>Sordariomycetes</taxon>
        <taxon>Hypocreomycetidae</taxon>
        <taxon>Hypocreales</taxon>
        <taxon>Ophiocordycipitaceae</taxon>
        <taxon>Ophiocordyceps</taxon>
    </lineage>
</organism>
<keyword evidence="1" id="KW-0812">Transmembrane</keyword>
<dbReference type="PANTHER" id="PTHR39470">
    <property type="entry name" value="CHROMOSOME 10, WHOLE GENOME SHOTGUN SEQUENCE"/>
    <property type="match status" value="1"/>
</dbReference>
<evidence type="ECO:0000313" key="3">
    <source>
        <dbReference type="Proteomes" id="UP000037136"/>
    </source>
</evidence>
<dbReference type="Proteomes" id="UP000037136">
    <property type="component" value="Unassembled WGS sequence"/>
</dbReference>
<dbReference type="PANTHER" id="PTHR39470:SF1">
    <property type="entry name" value="CHORISMATE SYNTHASE PROTEIN"/>
    <property type="match status" value="1"/>
</dbReference>
<keyword evidence="1" id="KW-0472">Membrane</keyword>
<dbReference type="STRING" id="268505.A0A2A9P6H7"/>
<protein>
    <submittedName>
        <fullName evidence="2">Uncharacterized protein</fullName>
    </submittedName>
</protein>